<sequence>MLQNRPLVTLEEMVTESELFQSVYPDLIGEMERIENARGKLNDFQLMLAVAHAKNGLGVLSYERRQIINAIFDSFINLYRKNGRMSAERWAKETFGCYIESELEDVSDVVVRIEELHHLIHDRETELLQMYRELYMLENYTQKDEPAPAVDSPSGEPNASNDGGRS</sequence>
<evidence type="ECO:0000256" key="1">
    <source>
        <dbReference type="SAM" id="MobiDB-lite"/>
    </source>
</evidence>
<keyword evidence="3" id="KW-1185">Reference proteome</keyword>
<dbReference type="STRING" id="1178515.SY83_05010"/>
<protein>
    <submittedName>
        <fullName evidence="2">Uncharacterized protein</fullName>
    </submittedName>
</protein>
<organism evidence="2 3">
    <name type="scientific">Paenibacillus swuensis</name>
    <dbReference type="NCBI Taxonomy" id="1178515"/>
    <lineage>
        <taxon>Bacteria</taxon>
        <taxon>Bacillati</taxon>
        <taxon>Bacillota</taxon>
        <taxon>Bacilli</taxon>
        <taxon>Bacillales</taxon>
        <taxon>Paenibacillaceae</taxon>
        <taxon>Paenibacillus</taxon>
    </lineage>
</organism>
<feature type="compositionally biased region" description="Polar residues" evidence="1">
    <location>
        <begin position="155"/>
        <end position="166"/>
    </location>
</feature>
<evidence type="ECO:0000313" key="2">
    <source>
        <dbReference type="EMBL" id="ANE45766.1"/>
    </source>
</evidence>
<dbReference type="Proteomes" id="UP000076927">
    <property type="component" value="Chromosome"/>
</dbReference>
<dbReference type="EMBL" id="CP011388">
    <property type="protein sequence ID" value="ANE45766.1"/>
    <property type="molecule type" value="Genomic_DNA"/>
</dbReference>
<dbReference type="AlphaFoldDB" id="A0A172TFQ7"/>
<evidence type="ECO:0000313" key="3">
    <source>
        <dbReference type="Proteomes" id="UP000076927"/>
    </source>
</evidence>
<dbReference type="PATRIC" id="fig|1178515.4.peg.1015"/>
<accession>A0A172TFQ7</accession>
<dbReference type="KEGG" id="pswu:SY83_05010"/>
<proteinExistence type="predicted"/>
<dbReference type="OrthoDB" id="2600604at2"/>
<reference evidence="2 3" key="1">
    <citation type="submission" date="2015-01" db="EMBL/GenBank/DDBJ databases">
        <title>Paenibacillus swuensis/DY6/whole genome sequencing.</title>
        <authorList>
            <person name="Kim M.K."/>
            <person name="Srinivasan S."/>
            <person name="Lee J.-J."/>
        </authorList>
    </citation>
    <scope>NUCLEOTIDE SEQUENCE [LARGE SCALE GENOMIC DNA]</scope>
    <source>
        <strain evidence="2 3">DY6</strain>
    </source>
</reference>
<name>A0A172TFQ7_9BACL</name>
<gene>
    <name evidence="2" type="ORF">SY83_05010</name>
</gene>
<feature type="region of interest" description="Disordered" evidence="1">
    <location>
        <begin position="142"/>
        <end position="166"/>
    </location>
</feature>